<protein>
    <recommendedName>
        <fullName evidence="1">Protein kinase domain-containing protein</fullName>
    </recommendedName>
</protein>
<dbReference type="GO" id="GO:0004674">
    <property type="term" value="F:protein serine/threonine kinase activity"/>
    <property type="evidence" value="ECO:0007669"/>
    <property type="project" value="TreeGrafter"/>
</dbReference>
<evidence type="ECO:0000313" key="3">
    <source>
        <dbReference type="Proteomes" id="UP000292702"/>
    </source>
</evidence>
<gene>
    <name evidence="2" type="ORF">EIP91_006024</name>
</gene>
<dbReference type="SUPFAM" id="SSF56112">
    <property type="entry name" value="Protein kinase-like (PK-like)"/>
    <property type="match status" value="1"/>
</dbReference>
<sequence length="697" mass="78778">MYDESDCPMTVKSLVEAIQAGTESKKIEKITKHFAQQVLDQVWKELFSSSWLPADRPALRRLIVKIADCYDIFPTSLYLQGVQRKDELCLDEGGFARIFRGTYLQQQVVIKITKPLTSEPTLPKDQLKKICREAIYWRSLTHEYILPFYGLAVGIDPRSISMILPYMRNRSLQLFAPPHLWPKAGSTLDQAESVILVTSWIHQIALGLEYLDSPAVQIVHGDLHPGNVLVTDDGIVRLADFGLAVMPQFTTESSKRSGMWCFRAPELQQLPAPMPTSQSDIYAYGETCKKLLTYNHSPLAVDRDSVASGSVEEPALLWSLIQDCTETDASSRPSACDVVERLNVIAQQLDITSQLPSIKVKVLQRLEHRLHSSSSSLTLSLSGRNAFLDLAVCEAEPSDDGGLGREAVAEVERNAVVVFDNLSSEQKSIVKAEEQTRGGRVVQHVERVKRWWEQLDSHEYREYSEESFRLACAWMSFLLTTKVPKDLTATSNGTTLKTEVSDDPVPIHTDATMLQRALHVAEDEDAQMILLFSDRCKLGSGEPWRSRPDGSSYECPLSCGHHSIDRNAFLNLKEDRRNVDQRHVAGVRRGLIKMLVLMKSMVMVTSRPNWRKLRAGQEQEHLSTCDEVRAGALLLILLEKVFLQIREDFKRLDIPGRLLGSAVWDYHEVHIESLTSEIRSYREWYGMLVLETQESAL</sequence>
<dbReference type="Gene3D" id="1.10.510.10">
    <property type="entry name" value="Transferase(Phosphotransferase) domain 1"/>
    <property type="match status" value="1"/>
</dbReference>
<dbReference type="InterPro" id="IPR000719">
    <property type="entry name" value="Prot_kinase_dom"/>
</dbReference>
<dbReference type="OrthoDB" id="5966500at2759"/>
<dbReference type="PANTHER" id="PTHR44329">
    <property type="entry name" value="SERINE/THREONINE-PROTEIN KINASE TNNI3K-RELATED"/>
    <property type="match status" value="1"/>
</dbReference>
<dbReference type="STRING" id="92696.A0A4R0RH54"/>
<dbReference type="PROSITE" id="PS50011">
    <property type="entry name" value="PROTEIN_KINASE_DOM"/>
    <property type="match status" value="1"/>
</dbReference>
<dbReference type="Proteomes" id="UP000292702">
    <property type="component" value="Unassembled WGS sequence"/>
</dbReference>
<comment type="caution">
    <text evidence="2">The sequence shown here is derived from an EMBL/GenBank/DDBJ whole genome shotgun (WGS) entry which is preliminary data.</text>
</comment>
<evidence type="ECO:0000259" key="1">
    <source>
        <dbReference type="PROSITE" id="PS50011"/>
    </source>
</evidence>
<dbReference type="InterPro" id="IPR011009">
    <property type="entry name" value="Kinase-like_dom_sf"/>
</dbReference>
<dbReference type="GO" id="GO:0005524">
    <property type="term" value="F:ATP binding"/>
    <property type="evidence" value="ECO:0007669"/>
    <property type="project" value="InterPro"/>
</dbReference>
<dbReference type="InterPro" id="IPR001245">
    <property type="entry name" value="Ser-Thr/Tyr_kinase_cat_dom"/>
</dbReference>
<dbReference type="EMBL" id="RWJN01000324">
    <property type="protein sequence ID" value="TCD63068.1"/>
    <property type="molecule type" value="Genomic_DNA"/>
</dbReference>
<name>A0A4R0RH54_9APHY</name>
<organism evidence="2 3">
    <name type="scientific">Steccherinum ochraceum</name>
    <dbReference type="NCBI Taxonomy" id="92696"/>
    <lineage>
        <taxon>Eukaryota</taxon>
        <taxon>Fungi</taxon>
        <taxon>Dikarya</taxon>
        <taxon>Basidiomycota</taxon>
        <taxon>Agaricomycotina</taxon>
        <taxon>Agaricomycetes</taxon>
        <taxon>Polyporales</taxon>
        <taxon>Steccherinaceae</taxon>
        <taxon>Steccherinum</taxon>
    </lineage>
</organism>
<dbReference type="AlphaFoldDB" id="A0A4R0RH54"/>
<keyword evidence="3" id="KW-1185">Reference proteome</keyword>
<feature type="domain" description="Protein kinase" evidence="1">
    <location>
        <begin position="84"/>
        <end position="345"/>
    </location>
</feature>
<reference evidence="2 3" key="1">
    <citation type="submission" date="2018-11" db="EMBL/GenBank/DDBJ databases">
        <title>Genome assembly of Steccherinum ochraceum LE-BIN_3174, the white-rot fungus of the Steccherinaceae family (The Residual Polyporoid clade, Polyporales, Basidiomycota).</title>
        <authorList>
            <person name="Fedorova T.V."/>
            <person name="Glazunova O.A."/>
            <person name="Landesman E.O."/>
            <person name="Moiseenko K.V."/>
            <person name="Psurtseva N.V."/>
            <person name="Savinova O.S."/>
            <person name="Shakhova N.V."/>
            <person name="Tyazhelova T.V."/>
            <person name="Vasina D.V."/>
        </authorList>
    </citation>
    <scope>NUCLEOTIDE SEQUENCE [LARGE SCALE GENOMIC DNA]</scope>
    <source>
        <strain evidence="2 3">LE-BIN_3174</strain>
    </source>
</reference>
<evidence type="ECO:0000313" key="2">
    <source>
        <dbReference type="EMBL" id="TCD63068.1"/>
    </source>
</evidence>
<proteinExistence type="predicted"/>
<dbReference type="Pfam" id="PF07714">
    <property type="entry name" value="PK_Tyr_Ser-Thr"/>
    <property type="match status" value="1"/>
</dbReference>
<accession>A0A4R0RH54</accession>
<dbReference type="InterPro" id="IPR051681">
    <property type="entry name" value="Ser/Thr_Kinases-Pseudokinases"/>
</dbReference>
<dbReference type="PANTHER" id="PTHR44329:SF214">
    <property type="entry name" value="PROTEIN KINASE DOMAIN-CONTAINING PROTEIN"/>
    <property type="match status" value="1"/>
</dbReference>